<dbReference type="AlphaFoldDB" id="A0A6N4W2J7"/>
<evidence type="ECO:0000313" key="2">
    <source>
        <dbReference type="EMBL" id="BBZ75219.1"/>
    </source>
</evidence>
<evidence type="ECO:0000313" key="3">
    <source>
        <dbReference type="Proteomes" id="UP000467249"/>
    </source>
</evidence>
<keyword evidence="3" id="KW-1185">Reference proteome</keyword>
<dbReference type="KEGG" id="many:MANY_05560"/>
<proteinExistence type="predicted"/>
<reference evidence="2 3" key="1">
    <citation type="journal article" date="2019" name="Emerg. Microbes Infect.">
        <title>Comprehensive subspecies identification of 175 nontuberculous mycobacteria species based on 7547 genomic profiles.</title>
        <authorList>
            <person name="Matsumoto Y."/>
            <person name="Kinjo T."/>
            <person name="Motooka D."/>
            <person name="Nabeya D."/>
            <person name="Jung N."/>
            <person name="Uechi K."/>
            <person name="Horii T."/>
            <person name="Iida T."/>
            <person name="Fujita J."/>
            <person name="Nakamura S."/>
        </authorList>
    </citation>
    <scope>NUCLEOTIDE SEQUENCE [LARGE SCALE GENOMIC DNA]</scope>
    <source>
        <strain evidence="2 3">JCM 30275</strain>
    </source>
</reference>
<dbReference type="EMBL" id="AP022620">
    <property type="protein sequence ID" value="BBZ75219.1"/>
    <property type="molecule type" value="Genomic_DNA"/>
</dbReference>
<dbReference type="PROSITE" id="PS51257">
    <property type="entry name" value="PROKAR_LIPOPROTEIN"/>
    <property type="match status" value="1"/>
</dbReference>
<feature type="chain" id="PRO_5039014373" description="DUF5642 domain-containing protein" evidence="1">
    <location>
        <begin position="27"/>
        <end position="223"/>
    </location>
</feature>
<evidence type="ECO:0000256" key="1">
    <source>
        <dbReference type="SAM" id="SignalP"/>
    </source>
</evidence>
<dbReference type="Proteomes" id="UP000467249">
    <property type="component" value="Chromosome"/>
</dbReference>
<feature type="signal peptide" evidence="1">
    <location>
        <begin position="1"/>
        <end position="26"/>
    </location>
</feature>
<gene>
    <name evidence="2" type="ORF">MANY_05560</name>
</gene>
<evidence type="ECO:0008006" key="4">
    <source>
        <dbReference type="Google" id="ProtNLM"/>
    </source>
</evidence>
<accession>A0A6N4W2J7</accession>
<organism evidence="2 3">
    <name type="scientific">Mycolicibacterium anyangense</name>
    <dbReference type="NCBI Taxonomy" id="1431246"/>
    <lineage>
        <taxon>Bacteria</taxon>
        <taxon>Bacillati</taxon>
        <taxon>Actinomycetota</taxon>
        <taxon>Actinomycetes</taxon>
        <taxon>Mycobacteriales</taxon>
        <taxon>Mycobacteriaceae</taxon>
        <taxon>Mycolicibacterium</taxon>
    </lineage>
</organism>
<protein>
    <recommendedName>
        <fullName evidence="4">DUF5642 domain-containing protein</fullName>
    </recommendedName>
</protein>
<keyword evidence="1" id="KW-0732">Signal</keyword>
<name>A0A6N4W2J7_9MYCO</name>
<dbReference type="RefSeq" id="WP_179967306.1">
    <property type="nucleotide sequence ID" value="NZ_AP022620.1"/>
</dbReference>
<sequence>MVGRRAMVATMAAVVLATAGCGSTVAGTATWPGATLARVALTAADVPAGVQFARIPENPGKPDGAGGPPSMLSRPEGCANALTNVIAQSAERGPGSALKYVVGYNGARILMTVVSWPLDMDKLRAAAQRCAQFEALFDRAGPGIPITTTELPGAPDGVLAYQQTMKLGGASSSVYMAFENVGKLAVFGTAFPTPNPGIPVKASLPQTFLDLFAKQSAKMRVPE</sequence>